<dbReference type="KEGG" id="evi:Echvi_3112"/>
<dbReference type="PANTHER" id="PTHR42794:SF1">
    <property type="entry name" value="HEMIN IMPORT ATP-BINDING PROTEIN HMUV"/>
    <property type="match status" value="1"/>
</dbReference>
<dbReference type="PANTHER" id="PTHR42794">
    <property type="entry name" value="HEMIN IMPORT ATP-BINDING PROTEIN HMUV"/>
    <property type="match status" value="1"/>
</dbReference>
<dbReference type="EMBL" id="CP003346">
    <property type="protein sequence ID" value="AGA79350.1"/>
    <property type="molecule type" value="Genomic_DNA"/>
</dbReference>
<evidence type="ECO:0000256" key="3">
    <source>
        <dbReference type="ARBA" id="ARBA00022840"/>
    </source>
</evidence>
<dbReference type="InterPro" id="IPR003593">
    <property type="entry name" value="AAA+_ATPase"/>
</dbReference>
<organism evidence="7 8">
    <name type="scientific">Echinicola vietnamensis (strain DSM 17526 / LMG 23754 / KMM 6221)</name>
    <dbReference type="NCBI Taxonomy" id="926556"/>
    <lineage>
        <taxon>Bacteria</taxon>
        <taxon>Pseudomonadati</taxon>
        <taxon>Bacteroidota</taxon>
        <taxon>Cytophagia</taxon>
        <taxon>Cytophagales</taxon>
        <taxon>Cyclobacteriaceae</taxon>
        <taxon>Echinicola</taxon>
    </lineage>
</organism>
<keyword evidence="4" id="KW-1278">Translocase</keyword>
<dbReference type="Proteomes" id="UP000010796">
    <property type="component" value="Chromosome"/>
</dbReference>
<dbReference type="AlphaFoldDB" id="L0G3C3"/>
<dbReference type="GO" id="GO:0005524">
    <property type="term" value="F:ATP binding"/>
    <property type="evidence" value="ECO:0007669"/>
    <property type="project" value="UniProtKB-KW"/>
</dbReference>
<dbReference type="SMART" id="SM00382">
    <property type="entry name" value="AAA"/>
    <property type="match status" value="1"/>
</dbReference>
<gene>
    <name evidence="7" type="ordered locus">Echvi_3112</name>
</gene>
<dbReference type="PROSITE" id="PS50893">
    <property type="entry name" value="ABC_TRANSPORTER_2"/>
    <property type="match status" value="1"/>
</dbReference>
<evidence type="ECO:0000313" key="8">
    <source>
        <dbReference type="Proteomes" id="UP000010796"/>
    </source>
</evidence>
<dbReference type="HOGENOM" id="CLU_000604_1_11_10"/>
<evidence type="ECO:0000256" key="5">
    <source>
        <dbReference type="ARBA" id="ARBA00037066"/>
    </source>
</evidence>
<sequence>MMISAENIHFCIQKRPILDQVDLQIYPGEVLTILGPNGAGKSTLLKLLSGENTCDTGKISINQVLLQQLKPRQLAKYRAVMPQHSSVNFPYTVEEIIALGKLAHDPHSSSDQLMEEVMDITGTAALRERMIKGLSGGERQRVHLARALLQIWEDKPYARYLLLDEPTSSMDIAQQHQVLRLLRFLRQRNIGVLTILHDLNLAAQYSDKVMLMKDGKVVGFGPTSAIMTATKLSHVYGHPISVMSHPMDEKQVVITSETTSNNHTYASFKTA</sequence>
<proteinExistence type="predicted"/>
<dbReference type="InterPro" id="IPR003439">
    <property type="entry name" value="ABC_transporter-like_ATP-bd"/>
</dbReference>
<evidence type="ECO:0000259" key="6">
    <source>
        <dbReference type="PROSITE" id="PS50893"/>
    </source>
</evidence>
<evidence type="ECO:0000256" key="2">
    <source>
        <dbReference type="ARBA" id="ARBA00022741"/>
    </source>
</evidence>
<feature type="domain" description="ABC transporter" evidence="6">
    <location>
        <begin position="3"/>
        <end position="239"/>
    </location>
</feature>
<dbReference type="GO" id="GO:0016887">
    <property type="term" value="F:ATP hydrolysis activity"/>
    <property type="evidence" value="ECO:0007669"/>
    <property type="project" value="InterPro"/>
</dbReference>
<dbReference type="PATRIC" id="fig|926556.3.peg.3285"/>
<keyword evidence="3" id="KW-0067">ATP-binding</keyword>
<keyword evidence="8" id="KW-1185">Reference proteome</keyword>
<evidence type="ECO:0000256" key="1">
    <source>
        <dbReference type="ARBA" id="ARBA00022448"/>
    </source>
</evidence>
<dbReference type="RefSeq" id="WP_015266902.1">
    <property type="nucleotide sequence ID" value="NC_019904.1"/>
</dbReference>
<dbReference type="FunFam" id="3.40.50.300:FF:000134">
    <property type="entry name" value="Iron-enterobactin ABC transporter ATP-binding protein"/>
    <property type="match status" value="1"/>
</dbReference>
<comment type="function">
    <text evidence="5">Part of the ABC transporter complex HmuTUV involved in hemin import. Responsible for energy coupling to the transport system.</text>
</comment>
<dbReference type="CDD" id="cd03214">
    <property type="entry name" value="ABC_Iron-Siderophores_B12_Hemin"/>
    <property type="match status" value="1"/>
</dbReference>
<evidence type="ECO:0000313" key="7">
    <source>
        <dbReference type="EMBL" id="AGA79350.1"/>
    </source>
</evidence>
<dbReference type="InterPro" id="IPR027417">
    <property type="entry name" value="P-loop_NTPase"/>
</dbReference>
<dbReference type="SUPFAM" id="SSF52540">
    <property type="entry name" value="P-loop containing nucleoside triphosphate hydrolases"/>
    <property type="match status" value="1"/>
</dbReference>
<accession>L0G3C3</accession>
<reference evidence="8" key="1">
    <citation type="submission" date="2012-02" db="EMBL/GenBank/DDBJ databases">
        <title>The complete genome of Echinicola vietnamensis DSM 17526.</title>
        <authorList>
            <person name="Lucas S."/>
            <person name="Copeland A."/>
            <person name="Lapidus A."/>
            <person name="Glavina del Rio T."/>
            <person name="Dalin E."/>
            <person name="Tice H."/>
            <person name="Bruce D."/>
            <person name="Goodwin L."/>
            <person name="Pitluck S."/>
            <person name="Peters L."/>
            <person name="Ovchinnikova G."/>
            <person name="Teshima H."/>
            <person name="Kyrpides N."/>
            <person name="Mavromatis K."/>
            <person name="Ivanova N."/>
            <person name="Brettin T."/>
            <person name="Detter J.C."/>
            <person name="Han C."/>
            <person name="Larimer F."/>
            <person name="Land M."/>
            <person name="Hauser L."/>
            <person name="Markowitz V."/>
            <person name="Cheng J.-F."/>
            <person name="Hugenholtz P."/>
            <person name="Woyke T."/>
            <person name="Wu D."/>
            <person name="Brambilla E."/>
            <person name="Klenk H.-P."/>
            <person name="Eisen J.A."/>
        </authorList>
    </citation>
    <scope>NUCLEOTIDE SEQUENCE [LARGE SCALE GENOMIC DNA]</scope>
    <source>
        <strain evidence="8">DSM 17526 / LMG 23754 / KMM 6221</strain>
    </source>
</reference>
<dbReference type="eggNOG" id="COG4559">
    <property type="taxonomic scope" value="Bacteria"/>
</dbReference>
<dbReference type="NCBIfam" id="NF010068">
    <property type="entry name" value="PRK13548.1"/>
    <property type="match status" value="1"/>
</dbReference>
<keyword evidence="2" id="KW-0547">Nucleotide-binding</keyword>
<name>L0G3C3_ECHVK</name>
<dbReference type="STRING" id="926556.Echvi_3112"/>
<protein>
    <submittedName>
        <fullName evidence="7">ABC-type hemin transport system, ATPase component</fullName>
    </submittedName>
</protein>
<evidence type="ECO:0000256" key="4">
    <source>
        <dbReference type="ARBA" id="ARBA00022967"/>
    </source>
</evidence>
<dbReference type="Pfam" id="PF00005">
    <property type="entry name" value="ABC_tran"/>
    <property type="match status" value="1"/>
</dbReference>
<keyword evidence="1" id="KW-0813">Transport</keyword>
<dbReference type="Gene3D" id="3.40.50.300">
    <property type="entry name" value="P-loop containing nucleotide triphosphate hydrolases"/>
    <property type="match status" value="1"/>
</dbReference>